<protein>
    <recommendedName>
        <fullName evidence="10">Exonuclease domain-containing protein</fullName>
    </recommendedName>
</protein>
<dbReference type="GO" id="GO:0006308">
    <property type="term" value="P:DNA catabolic process"/>
    <property type="evidence" value="ECO:0007669"/>
    <property type="project" value="TreeGrafter"/>
</dbReference>
<dbReference type="AlphaFoldDB" id="A0A0G4EI85"/>
<name>A0A0G4EI85_VITBC</name>
<dbReference type="GO" id="GO:0046872">
    <property type="term" value="F:metal ion binding"/>
    <property type="evidence" value="ECO:0007669"/>
    <property type="project" value="UniProtKB-KW"/>
</dbReference>
<sequence length="496" mass="52982">MEAAAAPPSPLISPPGPLLADADDLEVRFLSLEVGAIVEVDPDAFEGRKGSVAEIIGVSQDWTFVDFWLLRKDDWQRFKDPNQGIKRNVSRDAVKQVLREAPDDSLAAEPSRSTASASGVRTSAEKFCQIAVPEGGVICVFWDLEGTHLSPNFADIIQIAAVANLFRDGEWLPIPVDDASAADDGTTDGGRGAKGGEFGRFVRTKGGGRKVFVNDTVASLTGIDTALLEKEGVTLEQALLEFEEWILALRHTYGSASSSPTDDPPPSTKPADPHAAATNKAEPVESTTASPADCSALTYSPSNVLDHDSAEDSALSDTDSDRREVEAEAESGDEGVEAGEGWGDGGPSPSPGLPVWLVAHSGFSYDLPLLFNSIRKAFGDISGPAFVQQRLGVHTVVDSLRFARKLRQKEIAFTDGDSLGLGALYARLVGGDFTDAHNALADSRALAAVMAREPLLSNWRTEKLGLSMKDFLSVRHEMSVRNSHKTNGNGRSSRAR</sequence>
<dbReference type="PANTHER" id="PTHR13058:SF19">
    <property type="entry name" value="LD40940P"/>
    <property type="match status" value="1"/>
</dbReference>
<keyword evidence="5" id="KW-0269">Exonuclease</keyword>
<feature type="compositionally biased region" description="Acidic residues" evidence="7">
    <location>
        <begin position="327"/>
        <end position="337"/>
    </location>
</feature>
<evidence type="ECO:0000256" key="3">
    <source>
        <dbReference type="ARBA" id="ARBA00022723"/>
    </source>
</evidence>
<keyword evidence="4" id="KW-0378">Hydrolase</keyword>
<dbReference type="VEuPathDB" id="CryptoDB:Vbra_3766"/>
<dbReference type="InterPro" id="IPR040393">
    <property type="entry name" value="TREX1/2"/>
</dbReference>
<dbReference type="InterPro" id="IPR036397">
    <property type="entry name" value="RNaseH_sf"/>
</dbReference>
<organism evidence="8 9">
    <name type="scientific">Vitrella brassicaformis (strain CCMP3155)</name>
    <dbReference type="NCBI Taxonomy" id="1169540"/>
    <lineage>
        <taxon>Eukaryota</taxon>
        <taxon>Sar</taxon>
        <taxon>Alveolata</taxon>
        <taxon>Colpodellida</taxon>
        <taxon>Vitrellaceae</taxon>
        <taxon>Vitrella</taxon>
    </lineage>
</organism>
<dbReference type="InParanoid" id="A0A0G4EI85"/>
<dbReference type="Gene3D" id="3.30.420.10">
    <property type="entry name" value="Ribonuclease H-like superfamily/Ribonuclease H"/>
    <property type="match status" value="2"/>
</dbReference>
<dbReference type="Proteomes" id="UP000041254">
    <property type="component" value="Unassembled WGS sequence"/>
</dbReference>
<evidence type="ECO:0000256" key="6">
    <source>
        <dbReference type="ARBA" id="ARBA00022842"/>
    </source>
</evidence>
<dbReference type="PANTHER" id="PTHR13058">
    <property type="entry name" value="THREE PRIME REPAIR EXONUCLEASE 1, 2"/>
    <property type="match status" value="1"/>
</dbReference>
<keyword evidence="3" id="KW-0479">Metal-binding</keyword>
<evidence type="ECO:0000313" key="9">
    <source>
        <dbReference type="Proteomes" id="UP000041254"/>
    </source>
</evidence>
<dbReference type="PhylomeDB" id="A0A0G4EI85"/>
<evidence type="ECO:0000256" key="7">
    <source>
        <dbReference type="SAM" id="MobiDB-lite"/>
    </source>
</evidence>
<dbReference type="EMBL" id="CDMY01000236">
    <property type="protein sequence ID" value="CEL95713.1"/>
    <property type="molecule type" value="Genomic_DNA"/>
</dbReference>
<proteinExistence type="predicted"/>
<evidence type="ECO:0008006" key="10">
    <source>
        <dbReference type="Google" id="ProtNLM"/>
    </source>
</evidence>
<evidence type="ECO:0000313" key="8">
    <source>
        <dbReference type="EMBL" id="CEL95713.1"/>
    </source>
</evidence>
<accession>A0A0G4EI85</accession>
<gene>
    <name evidence="8" type="ORF">Vbra_3766</name>
</gene>
<evidence type="ECO:0000256" key="1">
    <source>
        <dbReference type="ARBA" id="ARBA00001946"/>
    </source>
</evidence>
<feature type="region of interest" description="Disordered" evidence="7">
    <location>
        <begin position="254"/>
        <end position="348"/>
    </location>
</feature>
<dbReference type="GO" id="GO:0008296">
    <property type="term" value="F:3'-5'-DNA exonuclease activity"/>
    <property type="evidence" value="ECO:0007669"/>
    <property type="project" value="TreeGrafter"/>
</dbReference>
<dbReference type="GO" id="GO:0003676">
    <property type="term" value="F:nucleic acid binding"/>
    <property type="evidence" value="ECO:0007669"/>
    <property type="project" value="InterPro"/>
</dbReference>
<dbReference type="InterPro" id="IPR012337">
    <property type="entry name" value="RNaseH-like_sf"/>
</dbReference>
<dbReference type="SUPFAM" id="SSF53098">
    <property type="entry name" value="Ribonuclease H-like"/>
    <property type="match status" value="2"/>
</dbReference>
<keyword evidence="6" id="KW-0460">Magnesium</keyword>
<dbReference type="GO" id="GO:0005737">
    <property type="term" value="C:cytoplasm"/>
    <property type="evidence" value="ECO:0007669"/>
    <property type="project" value="TreeGrafter"/>
</dbReference>
<keyword evidence="2" id="KW-0540">Nuclease</keyword>
<comment type="cofactor">
    <cofactor evidence="1">
        <name>Mg(2+)</name>
        <dbReference type="ChEBI" id="CHEBI:18420"/>
    </cofactor>
</comment>
<keyword evidence="9" id="KW-1185">Reference proteome</keyword>
<evidence type="ECO:0000256" key="5">
    <source>
        <dbReference type="ARBA" id="ARBA00022839"/>
    </source>
</evidence>
<reference evidence="8 9" key="1">
    <citation type="submission" date="2014-11" db="EMBL/GenBank/DDBJ databases">
        <authorList>
            <person name="Zhu J."/>
            <person name="Qi W."/>
            <person name="Song R."/>
        </authorList>
    </citation>
    <scope>NUCLEOTIDE SEQUENCE [LARGE SCALE GENOMIC DNA]</scope>
</reference>
<evidence type="ECO:0000256" key="2">
    <source>
        <dbReference type="ARBA" id="ARBA00022722"/>
    </source>
</evidence>
<evidence type="ECO:0000256" key="4">
    <source>
        <dbReference type="ARBA" id="ARBA00022801"/>
    </source>
</evidence>